<organism evidence="2">
    <name type="scientific">marine sediment metagenome</name>
    <dbReference type="NCBI Taxonomy" id="412755"/>
    <lineage>
        <taxon>unclassified sequences</taxon>
        <taxon>metagenomes</taxon>
        <taxon>ecological metagenomes</taxon>
    </lineage>
</organism>
<reference evidence="2" key="1">
    <citation type="journal article" date="2014" name="Front. Microbiol.">
        <title>High frequency of phylogenetically diverse reductive dehalogenase-homologous genes in deep subseafloor sedimentary metagenomes.</title>
        <authorList>
            <person name="Kawai M."/>
            <person name="Futagami T."/>
            <person name="Toyoda A."/>
            <person name="Takaki Y."/>
            <person name="Nishi S."/>
            <person name="Hori S."/>
            <person name="Arai W."/>
            <person name="Tsubouchi T."/>
            <person name="Morono Y."/>
            <person name="Uchiyama I."/>
            <person name="Ito T."/>
            <person name="Fujiyama A."/>
            <person name="Inagaki F."/>
            <person name="Takami H."/>
        </authorList>
    </citation>
    <scope>NUCLEOTIDE SEQUENCE</scope>
    <source>
        <strain evidence="2">Expedition CK06-06</strain>
    </source>
</reference>
<dbReference type="EMBL" id="BARV01010923">
    <property type="protein sequence ID" value="GAI02755.1"/>
    <property type="molecule type" value="Genomic_DNA"/>
</dbReference>
<evidence type="ECO:0000313" key="2">
    <source>
        <dbReference type="EMBL" id="GAI02755.1"/>
    </source>
</evidence>
<dbReference type="AlphaFoldDB" id="X1LK38"/>
<comment type="caution">
    <text evidence="2">The sequence shown here is derived from an EMBL/GenBank/DDBJ whole genome shotgun (WGS) entry which is preliminary data.</text>
</comment>
<gene>
    <name evidence="2" type="ORF">S06H3_20951</name>
</gene>
<accession>X1LK38</accession>
<evidence type="ECO:0000256" key="1">
    <source>
        <dbReference type="SAM" id="MobiDB-lite"/>
    </source>
</evidence>
<feature type="non-terminal residue" evidence="2">
    <location>
        <position position="1"/>
    </location>
</feature>
<name>X1LK38_9ZZZZ</name>
<proteinExistence type="predicted"/>
<feature type="region of interest" description="Disordered" evidence="1">
    <location>
        <begin position="27"/>
        <end position="52"/>
    </location>
</feature>
<protein>
    <submittedName>
        <fullName evidence="2">Uncharacterized protein</fullName>
    </submittedName>
</protein>
<sequence>IGFPPTLVGILRTERGWRIRILPQFFKKGNDESGDGSLSFTIGKKTRAGETE</sequence>